<comment type="caution">
    <text evidence="1">The sequence shown here is derived from an EMBL/GenBank/DDBJ whole genome shotgun (WGS) entry which is preliminary data.</text>
</comment>
<sequence length="902" mass="100243">MVKAGVTGISEDGQGFPTRTTQGDKDDGIAVKEKVQRAALELCFYQPSMRGRTKRRKTKPDQRPSTEEVEEHQSSSDRLRPEGSGGERPVTNDGNRYRAMARVNTSPRPPTPGTAAAPIPSLQVAFFQSSTRHQRDEAGGTGSASWRTHGSAGQEERERSYRLQHTDHEHPYVSNAHVPPPHTDPRLHRHLESYRPDPNGDRDERIQLAPMVDRAKLTSFPLPGDETNPLGVLAEASAALEREREADVRPDKRNERAREGVRAVGESEGRAVSRDADAMTTVNSDDAGRQCQPSISRTDEPRTSNTAAPPADADAYYSRPKQGTAGQRTLQGEAPHIMALLTQADAQYLFDIYWQWFHPHLPLLDKDHSDPIDVASRSNYLFNATRSFVPSLWHRLKDFAKAEMTRIPLEKTLDVVQAHLLYCEWNLIPAKRFEQDLTYLRAGLAIRTAIDINLHRVALFPDATTALPSWLLRSMIRTWLLTTVTDRTLSAQLGKPSSMRGENSVQRYLSLLYGYIDQSKKMNDHQAVLDDSAVALWAEWTQILNRALDTFRNRAMSERSPMGIGVDCYPDLVVIHEKQFQEWAERAETLISSVDAPDTKKLIRIGRIRLYHFYAELIIASFGLNQALEEGSERLVSAFVHFQTMATRLIECYERDLQNKDLIKGCVDFVFTALTYAVVSILKGSPTDRILLLCRRAADMLAKGAGASDHLPSLQATFLTRLLDIRTASSYTSTAIGPPKPVDLQAFAQSFEHRNHETNWPPAPLASMISGSSIHEQDSSGIPVIPITEIPGRDEQQEQPPLLPPTVGVGTPFDLNSYLGLSANSLDAGTTDPFGMSDVVEGNDSRNPFTPGIINPFPDVPVASLGLTMGNFMNDQGVMDVLFANDGLWKSILESFPSGDKQ</sequence>
<proteinExistence type="predicted"/>
<protein>
    <submittedName>
        <fullName evidence="1">Uncharacterized protein</fullName>
    </submittedName>
</protein>
<dbReference type="EMBL" id="JASBWS010000142">
    <property type="protein sequence ID" value="KAJ9094163.1"/>
    <property type="molecule type" value="Genomic_DNA"/>
</dbReference>
<name>A0ACC2V473_9TREE</name>
<reference evidence="1" key="1">
    <citation type="submission" date="2023-04" db="EMBL/GenBank/DDBJ databases">
        <title>Draft Genome sequencing of Naganishia species isolated from polar environments using Oxford Nanopore Technology.</title>
        <authorList>
            <person name="Leo P."/>
            <person name="Venkateswaran K."/>
        </authorList>
    </citation>
    <scope>NUCLEOTIDE SEQUENCE</scope>
    <source>
        <strain evidence="1">MNA-CCFEE 5262</strain>
    </source>
</reference>
<evidence type="ECO:0000313" key="2">
    <source>
        <dbReference type="Proteomes" id="UP001230649"/>
    </source>
</evidence>
<keyword evidence="2" id="KW-1185">Reference proteome</keyword>
<accession>A0ACC2V473</accession>
<evidence type="ECO:0000313" key="1">
    <source>
        <dbReference type="EMBL" id="KAJ9094163.1"/>
    </source>
</evidence>
<organism evidence="1 2">
    <name type="scientific">Naganishia adeliensis</name>
    <dbReference type="NCBI Taxonomy" id="92952"/>
    <lineage>
        <taxon>Eukaryota</taxon>
        <taxon>Fungi</taxon>
        <taxon>Dikarya</taxon>
        <taxon>Basidiomycota</taxon>
        <taxon>Agaricomycotina</taxon>
        <taxon>Tremellomycetes</taxon>
        <taxon>Filobasidiales</taxon>
        <taxon>Filobasidiaceae</taxon>
        <taxon>Naganishia</taxon>
    </lineage>
</organism>
<dbReference type="Proteomes" id="UP001230649">
    <property type="component" value="Unassembled WGS sequence"/>
</dbReference>
<gene>
    <name evidence="1" type="ORF">QFC20_006961</name>
</gene>